<keyword evidence="3" id="KW-1185">Reference proteome</keyword>
<gene>
    <name evidence="2" type="ORF">GO755_08955</name>
</gene>
<protein>
    <recommendedName>
        <fullName evidence="4">Transmembrane protein</fullName>
    </recommendedName>
</protein>
<evidence type="ECO:0008006" key="4">
    <source>
        <dbReference type="Google" id="ProtNLM"/>
    </source>
</evidence>
<organism evidence="2 3">
    <name type="scientific">Spirosoma arboris</name>
    <dbReference type="NCBI Taxonomy" id="2682092"/>
    <lineage>
        <taxon>Bacteria</taxon>
        <taxon>Pseudomonadati</taxon>
        <taxon>Bacteroidota</taxon>
        <taxon>Cytophagia</taxon>
        <taxon>Cytophagales</taxon>
        <taxon>Cytophagaceae</taxon>
        <taxon>Spirosoma</taxon>
    </lineage>
</organism>
<name>A0A7K1S8S8_9BACT</name>
<dbReference type="EMBL" id="WPIN01000003">
    <property type="protein sequence ID" value="MVM30160.1"/>
    <property type="molecule type" value="Genomic_DNA"/>
</dbReference>
<accession>A0A7K1S8S8</accession>
<dbReference type="Proteomes" id="UP000436006">
    <property type="component" value="Unassembled WGS sequence"/>
</dbReference>
<evidence type="ECO:0000256" key="1">
    <source>
        <dbReference type="SAM" id="Phobius"/>
    </source>
</evidence>
<evidence type="ECO:0000313" key="3">
    <source>
        <dbReference type="Proteomes" id="UP000436006"/>
    </source>
</evidence>
<dbReference type="RefSeq" id="WP_157584413.1">
    <property type="nucleotide sequence ID" value="NZ_WPIN01000003.1"/>
</dbReference>
<dbReference type="AlphaFoldDB" id="A0A7K1S8S8"/>
<keyword evidence="1" id="KW-0812">Transmembrane</keyword>
<keyword evidence="1" id="KW-1133">Transmembrane helix</keyword>
<feature type="transmembrane region" description="Helical" evidence="1">
    <location>
        <begin position="33"/>
        <end position="52"/>
    </location>
</feature>
<sequence length="100" mass="11676">MTIYPSDLKTTKELQVYDADLYVEKQASVRPKVTLTTVLISVFLLLALFKQTEMLDWSWWWVSLPLWLAPAFYGLLIVAVILISLGHELRRILRRRNLVS</sequence>
<reference evidence="2 3" key="1">
    <citation type="submission" date="2019-12" db="EMBL/GenBank/DDBJ databases">
        <title>Spirosoma sp. HMF4905 genome sequencing and assembly.</title>
        <authorList>
            <person name="Kang H."/>
            <person name="Cha I."/>
            <person name="Kim H."/>
            <person name="Joh K."/>
        </authorList>
    </citation>
    <scope>NUCLEOTIDE SEQUENCE [LARGE SCALE GENOMIC DNA]</scope>
    <source>
        <strain evidence="2 3">HMF4905</strain>
    </source>
</reference>
<feature type="transmembrane region" description="Helical" evidence="1">
    <location>
        <begin position="64"/>
        <end position="86"/>
    </location>
</feature>
<keyword evidence="1" id="KW-0472">Membrane</keyword>
<comment type="caution">
    <text evidence="2">The sequence shown here is derived from an EMBL/GenBank/DDBJ whole genome shotgun (WGS) entry which is preliminary data.</text>
</comment>
<evidence type="ECO:0000313" key="2">
    <source>
        <dbReference type="EMBL" id="MVM30160.1"/>
    </source>
</evidence>
<proteinExistence type="predicted"/>